<dbReference type="Proteomes" id="UP000269289">
    <property type="component" value="Unassembled WGS sequence"/>
</dbReference>
<dbReference type="Gene3D" id="3.40.50.1010">
    <property type="entry name" value="5'-nuclease"/>
    <property type="match status" value="1"/>
</dbReference>
<evidence type="ECO:0000256" key="1">
    <source>
        <dbReference type="ARBA" id="ARBA00022722"/>
    </source>
</evidence>
<dbReference type="InterPro" id="IPR002716">
    <property type="entry name" value="PIN_dom"/>
</dbReference>
<proteinExistence type="predicted"/>
<keyword evidence="1" id="KW-0540">Nuclease</keyword>
<keyword evidence="8" id="KW-1185">Reference proteome</keyword>
<keyword evidence="4" id="KW-0460">Magnesium</keyword>
<feature type="domain" description="PIN" evidence="6">
    <location>
        <begin position="10"/>
        <end position="124"/>
    </location>
</feature>
<organism evidence="7 8">
    <name type="scientific">Cellulomonas triticagri</name>
    <dbReference type="NCBI Taxonomy" id="2483352"/>
    <lineage>
        <taxon>Bacteria</taxon>
        <taxon>Bacillati</taxon>
        <taxon>Actinomycetota</taxon>
        <taxon>Actinomycetes</taxon>
        <taxon>Micrococcales</taxon>
        <taxon>Cellulomonadaceae</taxon>
        <taxon>Cellulomonas</taxon>
    </lineage>
</organism>
<dbReference type="SUPFAM" id="SSF88723">
    <property type="entry name" value="PIN domain-like"/>
    <property type="match status" value="1"/>
</dbReference>
<dbReference type="GO" id="GO:0046872">
    <property type="term" value="F:metal ion binding"/>
    <property type="evidence" value="ECO:0007669"/>
    <property type="project" value="UniProtKB-KW"/>
</dbReference>
<dbReference type="InterPro" id="IPR029060">
    <property type="entry name" value="PIN-like_dom_sf"/>
</dbReference>
<dbReference type="Pfam" id="PF01850">
    <property type="entry name" value="PIN"/>
    <property type="match status" value="1"/>
</dbReference>
<keyword evidence="2" id="KW-0479">Metal-binding</keyword>
<protein>
    <submittedName>
        <fullName evidence="7">PIN domain-containing protein</fullName>
    </submittedName>
</protein>
<evidence type="ECO:0000256" key="3">
    <source>
        <dbReference type="ARBA" id="ARBA00022801"/>
    </source>
</evidence>
<reference evidence="7 8" key="1">
    <citation type="submission" date="2018-10" db="EMBL/GenBank/DDBJ databases">
        <title>Isolation, diversity and antifungal activity of actinobacteria from wheat.</title>
        <authorList>
            <person name="Han C."/>
        </authorList>
    </citation>
    <scope>NUCLEOTIDE SEQUENCE [LARGE SCALE GENOMIC DNA]</scope>
    <source>
        <strain evidence="7 8">NEAU-YY56</strain>
    </source>
</reference>
<feature type="compositionally biased region" description="Basic and acidic residues" evidence="5">
    <location>
        <begin position="135"/>
        <end position="152"/>
    </location>
</feature>
<evidence type="ECO:0000256" key="5">
    <source>
        <dbReference type="SAM" id="MobiDB-lite"/>
    </source>
</evidence>
<accession>A0A3M2JRU1</accession>
<dbReference type="GO" id="GO:0004518">
    <property type="term" value="F:nuclease activity"/>
    <property type="evidence" value="ECO:0007669"/>
    <property type="project" value="UniProtKB-KW"/>
</dbReference>
<evidence type="ECO:0000256" key="2">
    <source>
        <dbReference type="ARBA" id="ARBA00022723"/>
    </source>
</evidence>
<gene>
    <name evidence="7" type="ORF">EBM89_04300</name>
</gene>
<keyword evidence="3" id="KW-0378">Hydrolase</keyword>
<evidence type="ECO:0000313" key="7">
    <source>
        <dbReference type="EMBL" id="RMI13445.1"/>
    </source>
</evidence>
<dbReference type="OrthoDB" id="1525146at2"/>
<feature type="region of interest" description="Disordered" evidence="5">
    <location>
        <begin position="133"/>
        <end position="169"/>
    </location>
</feature>
<evidence type="ECO:0000256" key="4">
    <source>
        <dbReference type="ARBA" id="ARBA00022842"/>
    </source>
</evidence>
<sequence>MTSRTETRCYLDSSVAIHVLDSTRRARAWFDAQVGHRRPLVSSGLLGLEVARYLVRVGAPGACSAVDLLDAVEHLPVDDDLLTEAAAVPTPLKSLDCLHLASAVRVGPGRVIVATHDKALARAAAAMGFETTDPLAHEHGGEHDVAHPEDGASPRGAGLPHEGTASVRG</sequence>
<dbReference type="RefSeq" id="WP_122148226.1">
    <property type="nucleotide sequence ID" value="NZ_RFFI01000015.1"/>
</dbReference>
<name>A0A3M2JRU1_9CELL</name>
<evidence type="ECO:0000313" key="8">
    <source>
        <dbReference type="Proteomes" id="UP000269289"/>
    </source>
</evidence>
<dbReference type="EMBL" id="RFFI01000015">
    <property type="protein sequence ID" value="RMI13445.1"/>
    <property type="molecule type" value="Genomic_DNA"/>
</dbReference>
<comment type="caution">
    <text evidence="7">The sequence shown here is derived from an EMBL/GenBank/DDBJ whole genome shotgun (WGS) entry which is preliminary data.</text>
</comment>
<dbReference type="GO" id="GO:0016787">
    <property type="term" value="F:hydrolase activity"/>
    <property type="evidence" value="ECO:0007669"/>
    <property type="project" value="UniProtKB-KW"/>
</dbReference>
<evidence type="ECO:0000259" key="6">
    <source>
        <dbReference type="Pfam" id="PF01850"/>
    </source>
</evidence>
<dbReference type="AlphaFoldDB" id="A0A3M2JRU1"/>